<comment type="caution">
    <text evidence="7">The sequence shown here is derived from an EMBL/GenBank/DDBJ whole genome shotgun (WGS) entry which is preliminary data.</text>
</comment>
<evidence type="ECO:0000256" key="5">
    <source>
        <dbReference type="HAMAP-Rule" id="MF_01804"/>
    </source>
</evidence>
<dbReference type="InterPro" id="IPR036388">
    <property type="entry name" value="WH-like_DNA-bd_sf"/>
</dbReference>
<accession>A0ABS5QY15</accession>
<evidence type="ECO:0000256" key="3">
    <source>
        <dbReference type="ARBA" id="ARBA00022829"/>
    </source>
</evidence>
<dbReference type="PIRSF" id="PIRSF019345">
    <property type="entry name" value="ScpB"/>
    <property type="match status" value="1"/>
</dbReference>
<comment type="similarity">
    <text evidence="5">Belongs to the ScpB family.</text>
</comment>
<dbReference type="SUPFAM" id="SSF46785">
    <property type="entry name" value="Winged helix' DNA-binding domain"/>
    <property type="match status" value="2"/>
</dbReference>
<keyword evidence="1 5" id="KW-0963">Cytoplasm</keyword>
<dbReference type="RefSeq" id="WP_213808384.1">
    <property type="nucleotide sequence ID" value="NZ_JAAMFK010000001.1"/>
</dbReference>
<keyword evidence="8" id="KW-1185">Reference proteome</keyword>
<proteinExistence type="inferred from homology"/>
<keyword evidence="4 5" id="KW-0131">Cell cycle</keyword>
<feature type="region of interest" description="Disordered" evidence="6">
    <location>
        <begin position="195"/>
        <end position="236"/>
    </location>
</feature>
<dbReference type="EMBL" id="JAAMFK010000001">
    <property type="protein sequence ID" value="MBS9338098.1"/>
    <property type="molecule type" value="Genomic_DNA"/>
</dbReference>
<dbReference type="InterPro" id="IPR036390">
    <property type="entry name" value="WH_DNA-bd_sf"/>
</dbReference>
<comment type="subunit">
    <text evidence="5">Homodimer. Homodimerization may be required to stabilize the binding of ScpA to the Smc head domains. Component of a cohesin-like complex composed of ScpA, ScpB and the Smc homodimer, in which ScpA and ScpB bind to the head domain of Smc. The presence of the three proteins is required for the association of the complex with DNA.</text>
</comment>
<sequence length="236" mass="25694">MKTISQIESLLFVAGEDGLSTGELAKLTGLEKGAIPALVDELWQQLNDSEQPLTIRSADGRYVLVTKPAYGKLVSSYFDLPVNTKLTQPQLETLVIVAYQQPITRVEIDQIRGVRSAGTLQKLMLHQLIEPVGRKEEVGRPILYGTTTDFLDYFGLGSLAELPELPDIKDVILSEDQQQEVALFDEIDEDGDVTEQEAAEAAVGAVDKTSVPADAVQAVDGDGHNTEATDEHSEDD</sequence>
<reference evidence="7 8" key="1">
    <citation type="submission" date="2020-02" db="EMBL/GenBank/DDBJ databases">
        <title>Fructobacillus sp. isolated from paper mulberry of Taiwan.</title>
        <authorList>
            <person name="Lin S.-T."/>
        </authorList>
    </citation>
    <scope>NUCLEOTIDE SEQUENCE [LARGE SCALE GENOMIC DNA]</scope>
    <source>
        <strain evidence="7 8">M2-14</strain>
    </source>
</reference>
<keyword evidence="3 5" id="KW-0159">Chromosome partition</keyword>
<dbReference type="Proteomes" id="UP001519504">
    <property type="component" value="Unassembled WGS sequence"/>
</dbReference>
<dbReference type="Gene3D" id="1.10.10.10">
    <property type="entry name" value="Winged helix-like DNA-binding domain superfamily/Winged helix DNA-binding domain"/>
    <property type="match status" value="2"/>
</dbReference>
<evidence type="ECO:0000256" key="4">
    <source>
        <dbReference type="ARBA" id="ARBA00023306"/>
    </source>
</evidence>
<evidence type="ECO:0000313" key="8">
    <source>
        <dbReference type="Proteomes" id="UP001519504"/>
    </source>
</evidence>
<organism evidence="7 8">
    <name type="scientific">Fructobacillus broussonetiae</name>
    <dbReference type="NCBI Taxonomy" id="2713173"/>
    <lineage>
        <taxon>Bacteria</taxon>
        <taxon>Bacillati</taxon>
        <taxon>Bacillota</taxon>
        <taxon>Bacilli</taxon>
        <taxon>Lactobacillales</taxon>
        <taxon>Lactobacillaceae</taxon>
        <taxon>Fructobacillus</taxon>
    </lineage>
</organism>
<gene>
    <name evidence="5 7" type="primary">scpB</name>
    <name evidence="7" type="ORF">G6R29_00405</name>
</gene>
<comment type="function">
    <text evidence="5">Participates in chromosomal partition during cell division. May act via the formation of a condensin-like complex containing Smc and ScpA that pull DNA away from mid-cell into both cell halves.</text>
</comment>
<dbReference type="HAMAP" id="MF_01804">
    <property type="entry name" value="ScpB"/>
    <property type="match status" value="1"/>
</dbReference>
<dbReference type="InterPro" id="IPR005234">
    <property type="entry name" value="ScpB_csome_segregation"/>
</dbReference>
<feature type="compositionally biased region" description="Basic and acidic residues" evidence="6">
    <location>
        <begin position="221"/>
        <end position="236"/>
    </location>
</feature>
<dbReference type="PANTHER" id="PTHR34298">
    <property type="entry name" value="SEGREGATION AND CONDENSATION PROTEIN B"/>
    <property type="match status" value="1"/>
</dbReference>
<keyword evidence="2 5" id="KW-0132">Cell division</keyword>
<evidence type="ECO:0000313" key="7">
    <source>
        <dbReference type="EMBL" id="MBS9338098.1"/>
    </source>
</evidence>
<name>A0ABS5QY15_9LACO</name>
<evidence type="ECO:0000256" key="6">
    <source>
        <dbReference type="SAM" id="MobiDB-lite"/>
    </source>
</evidence>
<protein>
    <recommendedName>
        <fullName evidence="5">Segregation and condensation protein B</fullName>
    </recommendedName>
</protein>
<evidence type="ECO:0000256" key="1">
    <source>
        <dbReference type="ARBA" id="ARBA00022490"/>
    </source>
</evidence>
<evidence type="ECO:0000256" key="2">
    <source>
        <dbReference type="ARBA" id="ARBA00022618"/>
    </source>
</evidence>
<dbReference type="Pfam" id="PF04079">
    <property type="entry name" value="SMC_ScpB"/>
    <property type="match status" value="1"/>
</dbReference>
<comment type="subcellular location">
    <subcellularLocation>
        <location evidence="5">Cytoplasm</location>
    </subcellularLocation>
    <text evidence="5">Associated with two foci at the outer edges of the nucleoid region in young cells, and at four foci within both cell halves in older cells.</text>
</comment>
<dbReference type="PANTHER" id="PTHR34298:SF2">
    <property type="entry name" value="SEGREGATION AND CONDENSATION PROTEIN B"/>
    <property type="match status" value="1"/>
</dbReference>
<dbReference type="NCBIfam" id="TIGR00281">
    <property type="entry name" value="SMC-Scp complex subunit ScpB"/>
    <property type="match status" value="1"/>
</dbReference>